<reference evidence="1 2" key="1">
    <citation type="journal article" date="2014" name="Genome Announc.">
        <title>Draft Genome Sequences of Marine Flavobacterium Nonlabens Strains NR17, NR24, NR27, NR32, NR33, and Ara13.</title>
        <authorList>
            <person name="Nakanishi M."/>
            <person name="Meirelles P."/>
            <person name="Suzuki R."/>
            <person name="Takatani N."/>
            <person name="Mino S."/>
            <person name="Suda W."/>
            <person name="Oshima K."/>
            <person name="Hattori M."/>
            <person name="Ohkuma M."/>
            <person name="Hosokawa M."/>
            <person name="Miyashita K."/>
            <person name="Thompson F.L."/>
            <person name="Niwa A."/>
            <person name="Sawabe T."/>
            <person name="Sawabe T."/>
        </authorList>
    </citation>
    <scope>NUCLEOTIDE SEQUENCE [LARGE SCALE GENOMIC DNA]</scope>
    <source>
        <strain evidence="2">JCM19275</strain>
    </source>
</reference>
<protein>
    <submittedName>
        <fullName evidence="1">Uncharacterized protein</fullName>
    </submittedName>
</protein>
<gene>
    <name evidence="1" type="ORF">JCM19275_3181</name>
</gene>
<dbReference type="EMBL" id="BBNT01000002">
    <property type="protein sequence ID" value="GAL74326.1"/>
    <property type="molecule type" value="Genomic_DNA"/>
</dbReference>
<dbReference type="AlphaFoldDB" id="A0A090WBH3"/>
<name>A0A090WBH3_NONUL</name>
<proteinExistence type="predicted"/>
<organism evidence="1 2">
    <name type="scientific">Nonlabens ulvanivorans</name>
    <name type="common">Persicivirga ulvanivorans</name>
    <dbReference type="NCBI Taxonomy" id="906888"/>
    <lineage>
        <taxon>Bacteria</taxon>
        <taxon>Pseudomonadati</taxon>
        <taxon>Bacteroidota</taxon>
        <taxon>Flavobacteriia</taxon>
        <taxon>Flavobacteriales</taxon>
        <taxon>Flavobacteriaceae</taxon>
        <taxon>Nonlabens</taxon>
    </lineage>
</organism>
<comment type="caution">
    <text evidence="1">The sequence shown here is derived from an EMBL/GenBank/DDBJ whole genome shotgun (WGS) entry which is preliminary data.</text>
</comment>
<evidence type="ECO:0000313" key="2">
    <source>
        <dbReference type="Proteomes" id="UP000029647"/>
    </source>
</evidence>
<evidence type="ECO:0000313" key="1">
    <source>
        <dbReference type="EMBL" id="GAL74326.1"/>
    </source>
</evidence>
<accession>A0A090WBH3</accession>
<dbReference type="Proteomes" id="UP000029647">
    <property type="component" value="Unassembled WGS sequence"/>
</dbReference>
<sequence>MIIRKIIITVMNNQWLIDRGCGCGCNKCSLLFNSRLDRP</sequence>